<sequence>MPYFVKAEKVEYAWDLFRRLPSKGIQPNTRMYNTMISGFCNGGVICETENLHREMEEKSCSPDGWTYNTIIRGFINNNVTSMGVRLIQEMVERSFSADALTTELIVNLLSKDRVDATFFDKFRCLLPLNAILEEGVVPRSSLVQVAIRSCIA</sequence>
<evidence type="ECO:0000256" key="1">
    <source>
        <dbReference type="ARBA" id="ARBA00007626"/>
    </source>
</evidence>
<dbReference type="Proteomes" id="UP000290289">
    <property type="component" value="Chromosome 2"/>
</dbReference>
<protein>
    <recommendedName>
        <fullName evidence="6">Pentatricopeptide repeat-containing protein</fullName>
    </recommendedName>
</protein>
<name>A0A498KI02_MALDO</name>
<evidence type="ECO:0000313" key="5">
    <source>
        <dbReference type="Proteomes" id="UP000290289"/>
    </source>
</evidence>
<keyword evidence="2" id="KW-0677">Repeat</keyword>
<accession>A0A498KI02</accession>
<dbReference type="NCBIfam" id="TIGR00756">
    <property type="entry name" value="PPR"/>
    <property type="match status" value="2"/>
</dbReference>
<dbReference type="Pfam" id="PF13041">
    <property type="entry name" value="PPR_2"/>
    <property type="match status" value="1"/>
</dbReference>
<dbReference type="InterPro" id="IPR002885">
    <property type="entry name" value="PPR_rpt"/>
</dbReference>
<feature type="repeat" description="PPR" evidence="3">
    <location>
        <begin position="28"/>
        <end position="62"/>
    </location>
</feature>
<dbReference type="AlphaFoldDB" id="A0A498KI02"/>
<evidence type="ECO:0000256" key="3">
    <source>
        <dbReference type="PROSITE-ProRule" id="PRU00708"/>
    </source>
</evidence>
<reference evidence="4 5" key="1">
    <citation type="submission" date="2018-10" db="EMBL/GenBank/DDBJ databases">
        <title>A high-quality apple genome assembly.</title>
        <authorList>
            <person name="Hu J."/>
        </authorList>
    </citation>
    <scope>NUCLEOTIDE SEQUENCE [LARGE SCALE GENOMIC DNA]</scope>
    <source>
        <strain evidence="5">cv. HFTH1</strain>
        <tissue evidence="4">Young leaf</tissue>
    </source>
</reference>
<dbReference type="PROSITE" id="PS51375">
    <property type="entry name" value="PPR"/>
    <property type="match status" value="2"/>
</dbReference>
<dbReference type="InterPro" id="IPR011990">
    <property type="entry name" value="TPR-like_helical_dom_sf"/>
</dbReference>
<evidence type="ECO:0008006" key="6">
    <source>
        <dbReference type="Google" id="ProtNLM"/>
    </source>
</evidence>
<comment type="caution">
    <text evidence="4">The sequence shown here is derived from an EMBL/GenBank/DDBJ whole genome shotgun (WGS) entry which is preliminary data.</text>
</comment>
<evidence type="ECO:0000313" key="4">
    <source>
        <dbReference type="EMBL" id="RXI07328.1"/>
    </source>
</evidence>
<dbReference type="PANTHER" id="PTHR47941">
    <property type="entry name" value="PENTATRICOPEPTIDE REPEAT-CONTAINING PROTEIN 3, MITOCHONDRIAL"/>
    <property type="match status" value="1"/>
</dbReference>
<gene>
    <name evidence="4" type="ORF">DVH24_026464</name>
</gene>
<dbReference type="Gene3D" id="1.25.40.10">
    <property type="entry name" value="Tetratricopeptide repeat domain"/>
    <property type="match status" value="1"/>
</dbReference>
<feature type="repeat" description="PPR" evidence="3">
    <location>
        <begin position="63"/>
        <end position="97"/>
    </location>
</feature>
<proteinExistence type="inferred from homology"/>
<evidence type="ECO:0000256" key="2">
    <source>
        <dbReference type="ARBA" id="ARBA00022737"/>
    </source>
</evidence>
<comment type="similarity">
    <text evidence="1">Belongs to the PPR family. P subfamily.</text>
</comment>
<dbReference type="EMBL" id="RDQH01000328">
    <property type="protein sequence ID" value="RXI07328.1"/>
    <property type="molecule type" value="Genomic_DNA"/>
</dbReference>
<keyword evidence="5" id="KW-1185">Reference proteome</keyword>
<organism evidence="4 5">
    <name type="scientific">Malus domestica</name>
    <name type="common">Apple</name>
    <name type="synonym">Pyrus malus</name>
    <dbReference type="NCBI Taxonomy" id="3750"/>
    <lineage>
        <taxon>Eukaryota</taxon>
        <taxon>Viridiplantae</taxon>
        <taxon>Streptophyta</taxon>
        <taxon>Embryophyta</taxon>
        <taxon>Tracheophyta</taxon>
        <taxon>Spermatophyta</taxon>
        <taxon>Magnoliopsida</taxon>
        <taxon>eudicotyledons</taxon>
        <taxon>Gunneridae</taxon>
        <taxon>Pentapetalae</taxon>
        <taxon>rosids</taxon>
        <taxon>fabids</taxon>
        <taxon>Rosales</taxon>
        <taxon>Rosaceae</taxon>
        <taxon>Amygdaloideae</taxon>
        <taxon>Maleae</taxon>
        <taxon>Malus</taxon>
    </lineage>
</organism>